<reference evidence="2 3" key="1">
    <citation type="submission" date="2019-07" db="EMBL/GenBank/DDBJ databases">
        <title>The First High-Quality Draft Genome Sequence of the Causal Agent of the Current Panama Disease Epidemic.</title>
        <authorList>
            <person name="Warmington R.J."/>
            <person name="Kay W."/>
            <person name="Jeffries A."/>
            <person name="Bebber D."/>
            <person name="Moore K."/>
            <person name="Studholme D.J."/>
        </authorList>
    </citation>
    <scope>NUCLEOTIDE SEQUENCE [LARGE SCALE GENOMIC DNA]</scope>
    <source>
        <strain evidence="2 3">TR4</strain>
    </source>
</reference>
<evidence type="ECO:0000313" key="2">
    <source>
        <dbReference type="EMBL" id="TXB99518.1"/>
    </source>
</evidence>
<dbReference type="AlphaFoldDB" id="A0A5C6SNS9"/>
<feature type="region of interest" description="Disordered" evidence="1">
    <location>
        <begin position="14"/>
        <end position="34"/>
    </location>
</feature>
<evidence type="ECO:0000256" key="1">
    <source>
        <dbReference type="SAM" id="MobiDB-lite"/>
    </source>
</evidence>
<organism evidence="2 3">
    <name type="scientific">Fusarium oxysporum f. sp. cubense</name>
    <dbReference type="NCBI Taxonomy" id="61366"/>
    <lineage>
        <taxon>Eukaryota</taxon>
        <taxon>Fungi</taxon>
        <taxon>Dikarya</taxon>
        <taxon>Ascomycota</taxon>
        <taxon>Pezizomycotina</taxon>
        <taxon>Sordariomycetes</taxon>
        <taxon>Hypocreomycetidae</taxon>
        <taxon>Hypocreales</taxon>
        <taxon>Nectriaceae</taxon>
        <taxon>Fusarium</taxon>
        <taxon>Fusarium oxysporum species complex</taxon>
    </lineage>
</organism>
<protein>
    <submittedName>
        <fullName evidence="2">Uncharacterized protein</fullName>
    </submittedName>
</protein>
<dbReference type="Proteomes" id="UP000321331">
    <property type="component" value="Unassembled WGS sequence"/>
</dbReference>
<accession>A0A5C6SNS9</accession>
<comment type="caution">
    <text evidence="2">The sequence shown here is derived from an EMBL/GenBank/DDBJ whole genome shotgun (WGS) entry which is preliminary data.</text>
</comment>
<dbReference type="EMBL" id="VMNF01000011">
    <property type="protein sequence ID" value="TXB99518.1"/>
    <property type="molecule type" value="Genomic_DNA"/>
</dbReference>
<gene>
    <name evidence="2" type="ORF">FocTR4_00014068</name>
</gene>
<evidence type="ECO:0000313" key="3">
    <source>
        <dbReference type="Proteomes" id="UP000321331"/>
    </source>
</evidence>
<proteinExistence type="predicted"/>
<sequence length="176" mass="19608">MEWPRVSPLINSNRPRRVSISHHQRNTSHPTRGRVGSREKFFVLRVVSDPLQAHDLVVAPAELDPDSANSAASAPLPSRRVPEDFFRSPKAKLLVELSIFLTVLSLSPSPVLQPDHPCQEASAATTAWNLLDTGISHPSWRHESGPWLRASEEGTVWTPSSLRESYRTASHCWHTG</sequence>
<name>A0A5C6SNS9_FUSOC</name>
<feature type="compositionally biased region" description="Basic residues" evidence="1">
    <location>
        <begin position="14"/>
        <end position="26"/>
    </location>
</feature>